<feature type="binding site" evidence="5">
    <location>
        <position position="87"/>
    </location>
    <ligand>
        <name>substrate</name>
    </ligand>
</feature>
<dbReference type="NCBIfam" id="NF004863">
    <property type="entry name" value="PRK06223.1"/>
    <property type="match status" value="1"/>
</dbReference>
<dbReference type="Proteomes" id="UP000287243">
    <property type="component" value="Chromosome"/>
</dbReference>
<feature type="binding site" evidence="6">
    <location>
        <position position="94"/>
    </location>
    <ligand>
        <name>NAD(+)</name>
        <dbReference type="ChEBI" id="CHEBI:57540"/>
    </ligand>
</feature>
<protein>
    <submittedName>
        <fullName evidence="10">Malate dehydrogenase</fullName>
        <ecNumber evidence="10">1.1.1.37</ecNumber>
    </submittedName>
</protein>
<dbReference type="InterPro" id="IPR001236">
    <property type="entry name" value="Lactate/malate_DH_N"/>
</dbReference>
<dbReference type="GO" id="GO:0006089">
    <property type="term" value="P:lactate metabolic process"/>
    <property type="evidence" value="ECO:0007669"/>
    <property type="project" value="TreeGrafter"/>
</dbReference>
<dbReference type="InterPro" id="IPR036291">
    <property type="entry name" value="NAD(P)-bd_dom_sf"/>
</dbReference>
<dbReference type="FunFam" id="3.40.50.720:FF:000018">
    <property type="entry name" value="Malate dehydrogenase"/>
    <property type="match status" value="1"/>
</dbReference>
<evidence type="ECO:0000256" key="3">
    <source>
        <dbReference type="ARBA" id="ARBA00023027"/>
    </source>
</evidence>
<dbReference type="EMBL" id="CP019384">
    <property type="protein sequence ID" value="QAT16819.1"/>
    <property type="molecule type" value="Genomic_DNA"/>
</dbReference>
<evidence type="ECO:0000313" key="10">
    <source>
        <dbReference type="EMBL" id="QAT16819.1"/>
    </source>
</evidence>
<dbReference type="PIRSF" id="PIRSF000102">
    <property type="entry name" value="Lac_mal_DH"/>
    <property type="match status" value="1"/>
</dbReference>
<dbReference type="SUPFAM" id="SSF56327">
    <property type="entry name" value="LDH C-terminal domain-like"/>
    <property type="match status" value="1"/>
</dbReference>
<feature type="binding site" evidence="6">
    <location>
        <position position="32"/>
    </location>
    <ligand>
        <name>NAD(+)</name>
        <dbReference type="ChEBI" id="CHEBI:57540"/>
    </ligand>
</feature>
<dbReference type="GO" id="GO:0030060">
    <property type="term" value="F:L-malate dehydrogenase (NAD+) activity"/>
    <property type="evidence" value="ECO:0007669"/>
    <property type="project" value="UniProtKB-EC"/>
</dbReference>
<evidence type="ECO:0000256" key="7">
    <source>
        <dbReference type="RuleBase" id="RU003369"/>
    </source>
</evidence>
<dbReference type="InterPro" id="IPR011275">
    <property type="entry name" value="Malate_DH_type3"/>
</dbReference>
<evidence type="ECO:0000259" key="9">
    <source>
        <dbReference type="Pfam" id="PF02866"/>
    </source>
</evidence>
<feature type="binding site" evidence="5">
    <location>
        <position position="81"/>
    </location>
    <ligand>
        <name>substrate</name>
    </ligand>
</feature>
<organism evidence="10 11">
    <name type="scientific">Velamenicoccus archaeovorus</name>
    <dbReference type="NCBI Taxonomy" id="1930593"/>
    <lineage>
        <taxon>Bacteria</taxon>
        <taxon>Pseudomonadati</taxon>
        <taxon>Candidatus Omnitrophota</taxon>
        <taxon>Candidatus Velamenicoccus</taxon>
    </lineage>
</organism>
<feature type="binding site" evidence="6">
    <location>
        <begin position="8"/>
        <end position="13"/>
    </location>
    <ligand>
        <name>NAD(+)</name>
        <dbReference type="ChEBI" id="CHEBI:57540"/>
    </ligand>
</feature>
<dbReference type="PANTHER" id="PTHR43128:SF16">
    <property type="entry name" value="L-LACTATE DEHYDROGENASE"/>
    <property type="match status" value="1"/>
</dbReference>
<dbReference type="GO" id="GO:0004459">
    <property type="term" value="F:L-lactate dehydrogenase (NAD+) activity"/>
    <property type="evidence" value="ECO:0007669"/>
    <property type="project" value="TreeGrafter"/>
</dbReference>
<keyword evidence="2 7" id="KW-0560">Oxidoreductase</keyword>
<feature type="binding site" evidence="5">
    <location>
        <position position="119"/>
    </location>
    <ligand>
        <name>substrate</name>
    </ligand>
</feature>
<proteinExistence type="inferred from homology"/>
<keyword evidence="11" id="KW-1185">Reference proteome</keyword>
<evidence type="ECO:0000256" key="6">
    <source>
        <dbReference type="PIRSR" id="PIRSR000102-3"/>
    </source>
</evidence>
<dbReference type="Gene3D" id="3.90.110.10">
    <property type="entry name" value="Lactate dehydrogenase/glycoside hydrolase, family 4, C-terminal"/>
    <property type="match status" value="1"/>
</dbReference>
<gene>
    <name evidence="10" type="ORF">BU251_03260</name>
</gene>
<dbReference type="Pfam" id="PF00056">
    <property type="entry name" value="Ldh_1_N"/>
    <property type="match status" value="1"/>
</dbReference>
<evidence type="ECO:0000259" key="8">
    <source>
        <dbReference type="Pfam" id="PF00056"/>
    </source>
</evidence>
<dbReference type="InterPro" id="IPR015955">
    <property type="entry name" value="Lactate_DH/Glyco_Ohase_4_C"/>
</dbReference>
<name>A0A410P3S1_VELA1</name>
<dbReference type="AlphaFoldDB" id="A0A410P3S1"/>
<feature type="domain" description="Lactate/malate dehydrogenase C-terminal" evidence="9">
    <location>
        <begin position="145"/>
        <end position="303"/>
    </location>
</feature>
<dbReference type="PRINTS" id="PR00086">
    <property type="entry name" value="LLDHDRGNASE"/>
</dbReference>
<keyword evidence="1" id="KW-0816">Tricarboxylic acid cycle</keyword>
<keyword evidence="3 6" id="KW-0520">NAD</keyword>
<evidence type="ECO:0000256" key="5">
    <source>
        <dbReference type="PIRSR" id="PIRSR000102-2"/>
    </source>
</evidence>
<dbReference type="Gene3D" id="3.40.50.720">
    <property type="entry name" value="NAD(P)-binding Rossmann-like Domain"/>
    <property type="match status" value="1"/>
</dbReference>
<evidence type="ECO:0000256" key="4">
    <source>
        <dbReference type="PIRSR" id="PIRSR000102-1"/>
    </source>
</evidence>
<reference evidence="10 11" key="1">
    <citation type="submission" date="2017-01" db="EMBL/GenBank/DDBJ databases">
        <title>First insights into the biology of 'candidatus Vampirococcus archaeovorus'.</title>
        <authorList>
            <person name="Kizina J."/>
            <person name="Jordan S."/>
            <person name="Stueber K."/>
            <person name="Reinhardt R."/>
            <person name="Harder J."/>
        </authorList>
    </citation>
    <scope>NUCLEOTIDE SEQUENCE [LARGE SCALE GENOMIC DNA]</scope>
    <source>
        <strain evidence="10 11">LiM</strain>
    </source>
</reference>
<dbReference type="PANTHER" id="PTHR43128">
    <property type="entry name" value="L-2-HYDROXYCARBOXYLATE DEHYDROGENASE (NAD(P)(+))"/>
    <property type="match status" value="1"/>
</dbReference>
<dbReference type="EC" id="1.1.1.37" evidence="10"/>
<dbReference type="OrthoDB" id="9802969at2"/>
<feature type="binding site" evidence="6">
    <location>
        <begin position="117"/>
        <end position="119"/>
    </location>
    <ligand>
        <name>NAD(+)</name>
        <dbReference type="ChEBI" id="CHEBI:57540"/>
    </ligand>
</feature>
<dbReference type="GO" id="GO:0006099">
    <property type="term" value="P:tricarboxylic acid cycle"/>
    <property type="evidence" value="ECO:0007669"/>
    <property type="project" value="UniProtKB-KW"/>
</dbReference>
<comment type="similarity">
    <text evidence="7">Belongs to the LDH/MDH superfamily.</text>
</comment>
<dbReference type="RefSeq" id="WP_128699459.1">
    <property type="nucleotide sequence ID" value="NZ_CP019384.1"/>
</dbReference>
<dbReference type="KEGG" id="vai:BU251_03260"/>
<dbReference type="SUPFAM" id="SSF51735">
    <property type="entry name" value="NAD(P)-binding Rossmann-fold domains"/>
    <property type="match status" value="1"/>
</dbReference>
<feature type="binding site" evidence="5">
    <location>
        <position position="150"/>
    </location>
    <ligand>
        <name>substrate</name>
    </ligand>
</feature>
<accession>A0A410P3S1</accession>
<evidence type="ECO:0000256" key="2">
    <source>
        <dbReference type="ARBA" id="ARBA00023002"/>
    </source>
</evidence>
<evidence type="ECO:0000313" key="11">
    <source>
        <dbReference type="Proteomes" id="UP000287243"/>
    </source>
</evidence>
<evidence type="ECO:0000256" key="1">
    <source>
        <dbReference type="ARBA" id="ARBA00022532"/>
    </source>
</evidence>
<sequence>MKKVAIIGGGFVGGTAAMRIAESGLAQVVLVDVVENVARAKAYDVEDGRYALGVDVRIEGTSDMKALAEADIVVVTAGLPRKPGMTREDLLLKNADIMKTVCRGISQHAAGSLVIVVSNPLDVMTYLAYKLTGFSRQRVFGMGVNLDSSRFANLIAGKLFVGIDSVHAMVIGSHGETMMPLARFATVRGKPLSELLTAAEIEEIVARTKKRGAEIVSLYGSGSAYFAPSAAIFEIVRTVLSGTSKEISASICLEGEYGLRDVAIGVPALIGPEGVERILALDLNEAESKSLADSADAIKSSIKLLKV</sequence>
<dbReference type="InterPro" id="IPR022383">
    <property type="entry name" value="Lactate/malate_DH_C"/>
</dbReference>
<dbReference type="InterPro" id="IPR001557">
    <property type="entry name" value="L-lactate/malate_DH"/>
</dbReference>
<dbReference type="CDD" id="cd01339">
    <property type="entry name" value="LDH-like_MDH"/>
    <property type="match status" value="1"/>
</dbReference>
<dbReference type="Pfam" id="PF02866">
    <property type="entry name" value="Ldh_1_C"/>
    <property type="match status" value="1"/>
</dbReference>
<feature type="active site" description="Proton acceptor" evidence="4">
    <location>
        <position position="174"/>
    </location>
</feature>
<feature type="domain" description="Lactate/malate dehydrogenase N-terminal" evidence="8">
    <location>
        <begin position="3"/>
        <end position="141"/>
    </location>
</feature>